<keyword evidence="3" id="KW-1185">Reference proteome</keyword>
<dbReference type="SUPFAM" id="SSF51735">
    <property type="entry name" value="NAD(P)-binding Rossmann-fold domains"/>
    <property type="match status" value="1"/>
</dbReference>
<name>A0A1Q8QEX7_9FIRM</name>
<feature type="domain" description="CoA-binding" evidence="1">
    <location>
        <begin position="9"/>
        <end position="101"/>
    </location>
</feature>
<dbReference type="PANTHER" id="PTHR33303:SF2">
    <property type="entry name" value="COA-BINDING DOMAIN-CONTAINING PROTEIN"/>
    <property type="match status" value="1"/>
</dbReference>
<dbReference type="Pfam" id="PF13380">
    <property type="entry name" value="CoA_binding_2"/>
    <property type="match status" value="1"/>
</dbReference>
<dbReference type="SMART" id="SM00881">
    <property type="entry name" value="CoA_binding"/>
    <property type="match status" value="1"/>
</dbReference>
<dbReference type="PANTHER" id="PTHR33303">
    <property type="entry name" value="CYTOPLASMIC PROTEIN-RELATED"/>
    <property type="match status" value="1"/>
</dbReference>
<gene>
    <name evidence="2" type="ORF">DSOL_5211</name>
</gene>
<dbReference type="Gene3D" id="3.40.50.720">
    <property type="entry name" value="NAD(P)-binding Rossmann-like Domain"/>
    <property type="match status" value="1"/>
</dbReference>
<comment type="caution">
    <text evidence="2">The sequence shown here is derived from an EMBL/GenBank/DDBJ whole genome shotgun (WGS) entry which is preliminary data.</text>
</comment>
<organism evidence="2 3">
    <name type="scientific">Desulfosporosinus metallidurans</name>
    <dbReference type="NCBI Taxonomy" id="1888891"/>
    <lineage>
        <taxon>Bacteria</taxon>
        <taxon>Bacillati</taxon>
        <taxon>Bacillota</taxon>
        <taxon>Clostridia</taxon>
        <taxon>Eubacteriales</taxon>
        <taxon>Desulfitobacteriaceae</taxon>
        <taxon>Desulfosporosinus</taxon>
    </lineage>
</organism>
<dbReference type="AlphaFoldDB" id="A0A1Q8QEX7"/>
<dbReference type="InterPro" id="IPR036291">
    <property type="entry name" value="NAD(P)-bd_dom_sf"/>
</dbReference>
<sequence>MMPGDINELLSHKVWAVIGVSNDQAKYGYKVYIQLKKAGYSVYAVNPKLTTIDGDPCYPSLSALPTNPDAVSVVVPPKVTEQVIKDCIELGINKVWMQPGSESAEAIRNGEEHGITVIHDQCVLIQTRDKVN</sequence>
<evidence type="ECO:0000259" key="1">
    <source>
        <dbReference type="SMART" id="SM00881"/>
    </source>
</evidence>
<protein>
    <submittedName>
        <fullName evidence="2">CoA-binding domain</fullName>
    </submittedName>
</protein>
<dbReference type="EMBL" id="MLBF01000097">
    <property type="protein sequence ID" value="OLN25855.1"/>
    <property type="molecule type" value="Genomic_DNA"/>
</dbReference>
<dbReference type="InterPro" id="IPR003781">
    <property type="entry name" value="CoA-bd"/>
</dbReference>
<dbReference type="Proteomes" id="UP000186102">
    <property type="component" value="Unassembled WGS sequence"/>
</dbReference>
<evidence type="ECO:0000313" key="3">
    <source>
        <dbReference type="Proteomes" id="UP000186102"/>
    </source>
</evidence>
<evidence type="ECO:0000313" key="2">
    <source>
        <dbReference type="EMBL" id="OLN25855.1"/>
    </source>
</evidence>
<proteinExistence type="predicted"/>
<accession>A0A1Q8QEX7</accession>
<dbReference type="STRING" id="1888891.DSOL_5211"/>
<reference evidence="2 3" key="1">
    <citation type="submission" date="2016-09" db="EMBL/GenBank/DDBJ databases">
        <title>Complete genome of Desulfosporosinus sp. OL.</title>
        <authorList>
            <person name="Mardanov A."/>
            <person name="Beletsky A."/>
            <person name="Panova A."/>
            <person name="Karnachuk O."/>
            <person name="Ravin N."/>
        </authorList>
    </citation>
    <scope>NUCLEOTIDE SEQUENCE [LARGE SCALE GENOMIC DNA]</scope>
    <source>
        <strain evidence="2 3">OL</strain>
    </source>
</reference>